<feature type="transmembrane region" description="Helical" evidence="1">
    <location>
        <begin position="34"/>
        <end position="52"/>
    </location>
</feature>
<dbReference type="Proteomes" id="UP000183210">
    <property type="component" value="Unassembled WGS sequence"/>
</dbReference>
<name>A0A9X8MHW4_9PSED</name>
<accession>A0A9X8MHW4</accession>
<keyword evidence="1" id="KW-1133">Transmembrane helix</keyword>
<dbReference type="EMBL" id="FOEV01000032">
    <property type="protein sequence ID" value="SER51262.1"/>
    <property type="molecule type" value="Genomic_DNA"/>
</dbReference>
<proteinExistence type="predicted"/>
<feature type="transmembrane region" description="Helical" evidence="1">
    <location>
        <begin position="12"/>
        <end position="28"/>
    </location>
</feature>
<gene>
    <name evidence="2" type="ORF">SAMN05216409_1329</name>
</gene>
<reference evidence="2 3" key="1">
    <citation type="submission" date="2016-10" db="EMBL/GenBank/DDBJ databases">
        <authorList>
            <person name="Varghese N."/>
            <person name="Submissions S."/>
        </authorList>
    </citation>
    <scope>NUCLEOTIDE SEQUENCE [LARGE SCALE GENOMIC DNA]</scope>
    <source>
        <strain evidence="2 3">LMG 21974</strain>
    </source>
</reference>
<evidence type="ECO:0000313" key="2">
    <source>
        <dbReference type="EMBL" id="SER51262.1"/>
    </source>
</evidence>
<dbReference type="AlphaFoldDB" id="A0A9X8MHW4"/>
<sequence length="71" mass="7916">MKITSIQKKTVLPALVLVVSLVSFAFLIKARNPLAFLLPLPIGWSVGVLGYYSEKTLIPKIGAWFNRDGWK</sequence>
<evidence type="ECO:0000256" key="1">
    <source>
        <dbReference type="SAM" id="Phobius"/>
    </source>
</evidence>
<keyword evidence="1" id="KW-0812">Transmembrane</keyword>
<comment type="caution">
    <text evidence="2">The sequence shown here is derived from an EMBL/GenBank/DDBJ whole genome shotgun (WGS) entry which is preliminary data.</text>
</comment>
<evidence type="ECO:0000313" key="3">
    <source>
        <dbReference type="Proteomes" id="UP000183210"/>
    </source>
</evidence>
<keyword evidence="1" id="KW-0472">Membrane</keyword>
<protein>
    <submittedName>
        <fullName evidence="2">Uncharacterized protein</fullName>
    </submittedName>
</protein>
<organism evidence="2 3">
    <name type="scientific">Pseudomonas lutea</name>
    <dbReference type="NCBI Taxonomy" id="243924"/>
    <lineage>
        <taxon>Bacteria</taxon>
        <taxon>Pseudomonadati</taxon>
        <taxon>Pseudomonadota</taxon>
        <taxon>Gammaproteobacteria</taxon>
        <taxon>Pseudomonadales</taxon>
        <taxon>Pseudomonadaceae</taxon>
        <taxon>Pseudomonas</taxon>
    </lineage>
</organism>